<evidence type="ECO:0000259" key="1">
    <source>
        <dbReference type="Pfam" id="PF04230"/>
    </source>
</evidence>
<dbReference type="Proteomes" id="UP001398420">
    <property type="component" value="Unassembled WGS sequence"/>
</dbReference>
<dbReference type="RefSeq" id="WP_342302911.1">
    <property type="nucleotide sequence ID" value="NZ_JBCEWA010000005.1"/>
</dbReference>
<evidence type="ECO:0000313" key="3">
    <source>
        <dbReference type="Proteomes" id="UP001398420"/>
    </source>
</evidence>
<dbReference type="GO" id="GO:0016757">
    <property type="term" value="F:glycosyltransferase activity"/>
    <property type="evidence" value="ECO:0007669"/>
    <property type="project" value="UniProtKB-KW"/>
</dbReference>
<name>A0ABU9LJX3_9BACL</name>
<dbReference type="EC" id="2.4.-.-" evidence="2"/>
<feature type="domain" description="Polysaccharide pyruvyl transferase" evidence="1">
    <location>
        <begin position="30"/>
        <end position="299"/>
    </location>
</feature>
<accession>A0ABU9LJX3</accession>
<keyword evidence="2" id="KW-0808">Transferase</keyword>
<dbReference type="Pfam" id="PF04230">
    <property type="entry name" value="PS_pyruv_trans"/>
    <property type="match status" value="1"/>
</dbReference>
<keyword evidence="3" id="KW-1185">Reference proteome</keyword>
<gene>
    <name evidence="2" type="ORF">AAF454_07845</name>
</gene>
<comment type="caution">
    <text evidence="2">The sequence shown here is derived from an EMBL/GenBank/DDBJ whole genome shotgun (WGS) entry which is preliminary data.</text>
</comment>
<organism evidence="2 3">
    <name type="scientific">Kurthia gibsonii</name>
    <dbReference type="NCBI Taxonomy" id="33946"/>
    <lineage>
        <taxon>Bacteria</taxon>
        <taxon>Bacillati</taxon>
        <taxon>Bacillota</taxon>
        <taxon>Bacilli</taxon>
        <taxon>Bacillales</taxon>
        <taxon>Caryophanaceae</taxon>
        <taxon>Kurthia</taxon>
    </lineage>
</organism>
<dbReference type="EMBL" id="JBCEWA010000005">
    <property type="protein sequence ID" value="MEL5988317.1"/>
    <property type="molecule type" value="Genomic_DNA"/>
</dbReference>
<protein>
    <submittedName>
        <fullName evidence="2">Polysaccharide pyruvyl transferase family protein</fullName>
        <ecNumber evidence="2">2.4.-.-</ecNumber>
    </submittedName>
</protein>
<reference evidence="2 3" key="1">
    <citation type="submission" date="2024-04" db="EMBL/GenBank/DDBJ databases">
        <authorList>
            <person name="Wu Y.S."/>
            <person name="Zhang L."/>
        </authorList>
    </citation>
    <scope>NUCLEOTIDE SEQUENCE [LARGE SCALE GENOMIC DNA]</scope>
    <source>
        <strain evidence="2 3">KG-01</strain>
    </source>
</reference>
<dbReference type="InterPro" id="IPR007345">
    <property type="entry name" value="Polysacch_pyruvyl_Trfase"/>
</dbReference>
<keyword evidence="2" id="KW-0328">Glycosyltransferase</keyword>
<sequence>MKKYLIRSGMLPTDVFDAAKIIANNSIGGNVGNLIYAYSIYRTLMTEDVEFVPDYYRVNPADAPYINENYDAYFIPLADAFRPDFENTLKSYTKLINRLTIPVYVIGVGVRIDFEPDFTKKNSYDPAVVDFVKAVLKRSSMIGVRGEFTSRYLTHLGFKEGIDHVIIGCPSMYANGRHLRIRDTEINENAIVTINSSKLSPNHVLQFINRSKNEFKHHYFIPQWYKELKMIYLGGPNLEKPKPHYQGKTTDELYVQDRVRYFLNAKSWIDFIGEADFSFGARLHGNITATIAGTPSLIIPKDGRMRELTDYHALNYVAGNELTEQTQIMDLIEKSDFHRCEHVHEENFNRFIHFLNHNGIPHIYEQDLDLVEAPLDKQLQEIQLLPPVKSFIHCSAAEMGERFETVMSNVLEQKNERIVKLKSQVKSHQVRTKHLEGTLNRKAVRIALKTANLFSKKNS</sequence>
<proteinExistence type="predicted"/>
<evidence type="ECO:0000313" key="2">
    <source>
        <dbReference type="EMBL" id="MEL5988317.1"/>
    </source>
</evidence>